<name>A0A3N4IH82_ASCIM</name>
<feature type="active site" description="Proton donor" evidence="4">
    <location>
        <position position="217"/>
    </location>
</feature>
<keyword evidence="3 6" id="KW-0326">Glycosidase</keyword>
<accession>A0A3N4IH82</accession>
<feature type="chain" id="PRO_5018022107" evidence="7">
    <location>
        <begin position="21"/>
        <end position="570"/>
    </location>
</feature>
<dbReference type="InterPro" id="IPR006710">
    <property type="entry name" value="Glyco_hydro_43"/>
</dbReference>
<dbReference type="SUPFAM" id="SSF49899">
    <property type="entry name" value="Concanavalin A-like lectins/glucanases"/>
    <property type="match status" value="1"/>
</dbReference>
<evidence type="ECO:0000256" key="6">
    <source>
        <dbReference type="RuleBase" id="RU361187"/>
    </source>
</evidence>
<gene>
    <name evidence="9" type="ORF">BJ508DRAFT_20900</name>
</gene>
<evidence type="ECO:0000256" key="3">
    <source>
        <dbReference type="ARBA" id="ARBA00023295"/>
    </source>
</evidence>
<dbReference type="Gene3D" id="2.115.10.20">
    <property type="entry name" value="Glycosyl hydrolase domain, family 43"/>
    <property type="match status" value="1"/>
</dbReference>
<evidence type="ECO:0000256" key="2">
    <source>
        <dbReference type="ARBA" id="ARBA00022801"/>
    </source>
</evidence>
<organism evidence="9 10">
    <name type="scientific">Ascobolus immersus RN42</name>
    <dbReference type="NCBI Taxonomy" id="1160509"/>
    <lineage>
        <taxon>Eukaryota</taxon>
        <taxon>Fungi</taxon>
        <taxon>Dikarya</taxon>
        <taxon>Ascomycota</taxon>
        <taxon>Pezizomycotina</taxon>
        <taxon>Pezizomycetes</taxon>
        <taxon>Pezizales</taxon>
        <taxon>Ascobolaceae</taxon>
        <taxon>Ascobolus</taxon>
    </lineage>
</organism>
<evidence type="ECO:0000259" key="8">
    <source>
        <dbReference type="Pfam" id="PF17851"/>
    </source>
</evidence>
<dbReference type="InterPro" id="IPR013320">
    <property type="entry name" value="ConA-like_dom_sf"/>
</dbReference>
<reference evidence="9 10" key="1">
    <citation type="journal article" date="2018" name="Nat. Ecol. Evol.">
        <title>Pezizomycetes genomes reveal the molecular basis of ectomycorrhizal truffle lifestyle.</title>
        <authorList>
            <person name="Murat C."/>
            <person name="Payen T."/>
            <person name="Noel B."/>
            <person name="Kuo A."/>
            <person name="Morin E."/>
            <person name="Chen J."/>
            <person name="Kohler A."/>
            <person name="Krizsan K."/>
            <person name="Balestrini R."/>
            <person name="Da Silva C."/>
            <person name="Montanini B."/>
            <person name="Hainaut M."/>
            <person name="Levati E."/>
            <person name="Barry K.W."/>
            <person name="Belfiori B."/>
            <person name="Cichocki N."/>
            <person name="Clum A."/>
            <person name="Dockter R.B."/>
            <person name="Fauchery L."/>
            <person name="Guy J."/>
            <person name="Iotti M."/>
            <person name="Le Tacon F."/>
            <person name="Lindquist E.A."/>
            <person name="Lipzen A."/>
            <person name="Malagnac F."/>
            <person name="Mello A."/>
            <person name="Molinier V."/>
            <person name="Miyauchi S."/>
            <person name="Poulain J."/>
            <person name="Riccioni C."/>
            <person name="Rubini A."/>
            <person name="Sitrit Y."/>
            <person name="Splivallo R."/>
            <person name="Traeger S."/>
            <person name="Wang M."/>
            <person name="Zifcakova L."/>
            <person name="Wipf D."/>
            <person name="Zambonelli A."/>
            <person name="Paolocci F."/>
            <person name="Nowrousian M."/>
            <person name="Ottonello S."/>
            <person name="Baldrian P."/>
            <person name="Spatafora J.W."/>
            <person name="Henrissat B."/>
            <person name="Nagy L.G."/>
            <person name="Aury J.M."/>
            <person name="Wincker P."/>
            <person name="Grigoriev I.V."/>
            <person name="Bonfante P."/>
            <person name="Martin F.M."/>
        </authorList>
    </citation>
    <scope>NUCLEOTIDE SEQUENCE [LARGE SCALE GENOMIC DNA]</scope>
    <source>
        <strain evidence="9 10">RN42</strain>
    </source>
</reference>
<feature type="active site" description="Proton acceptor" evidence="4">
    <location>
        <position position="32"/>
    </location>
</feature>
<dbReference type="GO" id="GO:0005975">
    <property type="term" value="P:carbohydrate metabolic process"/>
    <property type="evidence" value="ECO:0007669"/>
    <property type="project" value="InterPro"/>
</dbReference>
<protein>
    <submittedName>
        <fullName evidence="9">Family 43 glycosyl hydrolase</fullName>
    </submittedName>
</protein>
<evidence type="ECO:0000313" key="9">
    <source>
        <dbReference type="EMBL" id="RPA84986.1"/>
    </source>
</evidence>
<dbReference type="Proteomes" id="UP000275078">
    <property type="component" value="Unassembled WGS sequence"/>
</dbReference>
<dbReference type="Pfam" id="PF04616">
    <property type="entry name" value="Glyco_hydro_43"/>
    <property type="match status" value="1"/>
</dbReference>
<dbReference type="GO" id="GO:0004553">
    <property type="term" value="F:hydrolase activity, hydrolyzing O-glycosyl compounds"/>
    <property type="evidence" value="ECO:0007669"/>
    <property type="project" value="InterPro"/>
</dbReference>
<dbReference type="PANTHER" id="PTHR42812:SF16">
    <property type="entry name" value="HYDROLASE, PUTATIVE (AFU_ORTHOLOGUE AFUA_7G06110)-RELATED"/>
    <property type="match status" value="1"/>
</dbReference>
<dbReference type="PANTHER" id="PTHR42812">
    <property type="entry name" value="BETA-XYLOSIDASE"/>
    <property type="match status" value="1"/>
</dbReference>
<keyword evidence="2 6" id="KW-0378">Hydrolase</keyword>
<dbReference type="InterPro" id="IPR041542">
    <property type="entry name" value="GH43_C2"/>
</dbReference>
<feature type="domain" description="Beta-xylosidase C-terminal Concanavalin A-like" evidence="8">
    <location>
        <begin position="354"/>
        <end position="565"/>
    </location>
</feature>
<feature type="signal peptide" evidence="7">
    <location>
        <begin position="1"/>
        <end position="20"/>
    </location>
</feature>
<evidence type="ECO:0000256" key="7">
    <source>
        <dbReference type="SAM" id="SignalP"/>
    </source>
</evidence>
<keyword evidence="7" id="KW-0732">Signal</keyword>
<dbReference type="InterPro" id="IPR051795">
    <property type="entry name" value="Glycosyl_Hydrlase_43"/>
</dbReference>
<feature type="site" description="Important for catalytic activity, responsible for pKa modulation of the active site Glu and correct orientation of both the proton donor and substrate" evidence="5">
    <location>
        <position position="153"/>
    </location>
</feature>
<evidence type="ECO:0000256" key="1">
    <source>
        <dbReference type="ARBA" id="ARBA00009865"/>
    </source>
</evidence>
<evidence type="ECO:0000256" key="4">
    <source>
        <dbReference type="PIRSR" id="PIRSR606710-1"/>
    </source>
</evidence>
<dbReference type="InterPro" id="IPR023296">
    <property type="entry name" value="Glyco_hydro_beta-prop_sf"/>
</dbReference>
<dbReference type="OrthoDB" id="2139957at2759"/>
<proteinExistence type="inferred from homology"/>
<keyword evidence="10" id="KW-1185">Reference proteome</keyword>
<dbReference type="SUPFAM" id="SSF75005">
    <property type="entry name" value="Arabinanase/levansucrase/invertase"/>
    <property type="match status" value="1"/>
</dbReference>
<sequence length="570" mass="64032">MWWKQITAAAVLGLAALATSFQNPIIPGFNPDPTITRAGKDYFLATSTFEYFPGAPIYHSRDLIDWKLIGHALNRPSQLNIRGTAPSGGMFAPTLRYHEKSKTFYLLTTVFDVIAPPDNNTNVMPRSFYVKTKNIWDEKAWSDPVYFDMHGFDPDLFIDDDGKAYLTTTFGAGEFVKDPGYFSVFITQVDLKTGDSLTDAKLLHVSTLPLDTPRLAEASHIFKKDGYYYLLTAEGGTELGHRAMIKRAKSLDGPWEENPSNPILHNGRDKSAPIQATGHADFIQTPKGDWYTVFLAIRPQAPANASGIPQLGRETFLAPMTWEKGQWPVINGGEVVDLDVKGVLYDLKKPKVWRDEFDGKLADKAYYTPRTPYKQAVFLNERKGYARIKGNVYTLGQRETPACLFRKQTELETVFSTELEFNPKNKKHEAGATIFLSLHFHDNIAVTVNPDTNKPSIVARTRSGKNADLKEVWEALPAGYSGPVRLFIKAERHQYSLGYALQTKTGGGKKGKEEWAQPKYLASVESKWLQAWLDGWQNFVGSFFGIYATGNGLPIREPADFKYIQTERLD</sequence>
<dbReference type="Gene3D" id="2.60.120.200">
    <property type="match status" value="1"/>
</dbReference>
<dbReference type="STRING" id="1160509.A0A3N4IH82"/>
<dbReference type="AlphaFoldDB" id="A0A3N4IH82"/>
<evidence type="ECO:0000313" key="10">
    <source>
        <dbReference type="Proteomes" id="UP000275078"/>
    </source>
</evidence>
<comment type="similarity">
    <text evidence="1 6">Belongs to the glycosyl hydrolase 43 family.</text>
</comment>
<dbReference type="CDD" id="cd18617">
    <property type="entry name" value="GH43_XynB-like"/>
    <property type="match status" value="1"/>
</dbReference>
<evidence type="ECO:0000256" key="5">
    <source>
        <dbReference type="PIRSR" id="PIRSR606710-2"/>
    </source>
</evidence>
<dbReference type="EMBL" id="ML119656">
    <property type="protein sequence ID" value="RPA84986.1"/>
    <property type="molecule type" value="Genomic_DNA"/>
</dbReference>
<dbReference type="Pfam" id="PF17851">
    <property type="entry name" value="GH43_C2"/>
    <property type="match status" value="1"/>
</dbReference>